<keyword evidence="1" id="KW-0812">Transmembrane</keyword>
<accession>A0A6G1DQ06</accession>
<organism evidence="2 3">
    <name type="scientific">Oryza meyeriana var. granulata</name>
    <dbReference type="NCBI Taxonomy" id="110450"/>
    <lineage>
        <taxon>Eukaryota</taxon>
        <taxon>Viridiplantae</taxon>
        <taxon>Streptophyta</taxon>
        <taxon>Embryophyta</taxon>
        <taxon>Tracheophyta</taxon>
        <taxon>Spermatophyta</taxon>
        <taxon>Magnoliopsida</taxon>
        <taxon>Liliopsida</taxon>
        <taxon>Poales</taxon>
        <taxon>Poaceae</taxon>
        <taxon>BOP clade</taxon>
        <taxon>Oryzoideae</taxon>
        <taxon>Oryzeae</taxon>
        <taxon>Oryzinae</taxon>
        <taxon>Oryza</taxon>
        <taxon>Oryza meyeriana</taxon>
    </lineage>
</organism>
<gene>
    <name evidence="2" type="ORF">E2562_031206</name>
</gene>
<protein>
    <submittedName>
        <fullName evidence="2">Uncharacterized protein</fullName>
    </submittedName>
</protein>
<evidence type="ECO:0000313" key="3">
    <source>
        <dbReference type="Proteomes" id="UP000479710"/>
    </source>
</evidence>
<keyword evidence="1" id="KW-0472">Membrane</keyword>
<sequence length="76" mass="8167">MAKDYVLIAASVAALVALSAVMLVCSNRRRCQQRAAGAASASQRSIEDVELGRTPAAGLDEAVLAEYLTTVYYFWL</sequence>
<reference evidence="2 3" key="1">
    <citation type="submission" date="2019-11" db="EMBL/GenBank/DDBJ databases">
        <title>Whole genome sequence of Oryza granulata.</title>
        <authorList>
            <person name="Li W."/>
        </authorList>
    </citation>
    <scope>NUCLEOTIDE SEQUENCE [LARGE SCALE GENOMIC DNA]</scope>
    <source>
        <strain evidence="3">cv. Menghai</strain>
        <tissue evidence="2">Leaf</tissue>
    </source>
</reference>
<feature type="transmembrane region" description="Helical" evidence="1">
    <location>
        <begin position="6"/>
        <end position="25"/>
    </location>
</feature>
<evidence type="ECO:0000256" key="1">
    <source>
        <dbReference type="SAM" id="Phobius"/>
    </source>
</evidence>
<evidence type="ECO:0000313" key="2">
    <source>
        <dbReference type="EMBL" id="KAF0914698.1"/>
    </source>
</evidence>
<keyword evidence="3" id="KW-1185">Reference proteome</keyword>
<name>A0A6G1DQ06_9ORYZ</name>
<dbReference type="EMBL" id="SPHZ02000006">
    <property type="protein sequence ID" value="KAF0914698.1"/>
    <property type="molecule type" value="Genomic_DNA"/>
</dbReference>
<proteinExistence type="predicted"/>
<comment type="caution">
    <text evidence="2">The sequence shown here is derived from an EMBL/GenBank/DDBJ whole genome shotgun (WGS) entry which is preliminary data.</text>
</comment>
<dbReference type="Proteomes" id="UP000479710">
    <property type="component" value="Unassembled WGS sequence"/>
</dbReference>
<dbReference type="AlphaFoldDB" id="A0A6G1DQ06"/>
<keyword evidence="1" id="KW-1133">Transmembrane helix</keyword>